<proteinExistence type="predicted"/>
<dbReference type="RefSeq" id="WP_123803758.1">
    <property type="nucleotide sequence ID" value="NZ_RPFL01000004.1"/>
</dbReference>
<keyword evidence="1" id="KW-0175">Coiled coil</keyword>
<gene>
    <name evidence="3" type="ORF">EGK74_02485</name>
</gene>
<comment type="caution">
    <text evidence="3">The sequence shown here is derived from an EMBL/GenBank/DDBJ whole genome shotgun (WGS) entry which is preliminary data.</text>
</comment>
<dbReference type="EMBL" id="RPFL01000004">
    <property type="protein sequence ID" value="RPD90180.1"/>
    <property type="molecule type" value="Genomic_DNA"/>
</dbReference>
<dbReference type="InterPro" id="IPR014158">
    <property type="entry name" value="T4SS_VirB5"/>
</dbReference>
<dbReference type="CDD" id="cd14262">
    <property type="entry name" value="VirB5_like"/>
    <property type="match status" value="1"/>
</dbReference>
<feature type="signal peptide" evidence="2">
    <location>
        <begin position="1"/>
        <end position="28"/>
    </location>
</feature>
<reference evidence="3 4" key="1">
    <citation type="submission" date="2018-11" db="EMBL/GenBank/DDBJ databases">
        <title>Neisseria weixii sp. nov. isolated from the rectal contents of plateau pika (Ochotona cruzoniae).</title>
        <authorList>
            <person name="Zhang G."/>
        </authorList>
    </citation>
    <scope>NUCLEOTIDE SEQUENCE [LARGE SCALE GENOMIC DNA]</scope>
    <source>
        <strain evidence="3 4">10009</strain>
    </source>
</reference>
<dbReference type="InterPro" id="IPR023220">
    <property type="entry name" value="T4SS_VirB5-domain"/>
</dbReference>
<evidence type="ECO:0000313" key="4">
    <source>
        <dbReference type="Proteomes" id="UP000272412"/>
    </source>
</evidence>
<keyword evidence="2" id="KW-0732">Signal</keyword>
<organism evidence="3 4">
    <name type="scientific">Neisseria weixii</name>
    <dbReference type="NCBI Taxonomy" id="1853276"/>
    <lineage>
        <taxon>Bacteria</taxon>
        <taxon>Pseudomonadati</taxon>
        <taxon>Pseudomonadota</taxon>
        <taxon>Betaproteobacteria</taxon>
        <taxon>Neisseriales</taxon>
        <taxon>Neisseriaceae</taxon>
        <taxon>Neisseria</taxon>
    </lineage>
</organism>
<name>A0A3N4NDI2_9NEIS</name>
<sequence>MKLKNFTKTVCAVLVGGSLVLGMPSATAGGIPVIDGAAIAKMVEQAIVMKEQVDNQLKQINELKSQVKAVTGNRNLGNILKTEAYEQLPDEWKKVYRSAEKLKDGNYKDLLNSKGYNANADTERLSKQFDLTLRAIQDSEVRMKNIDKLMNQINRTNDIKAAQDLQNRIALENSKIQQNQTNLDMLYRYMELDEKVQAKKRQSYENCIRDNRISNSSKSCI</sequence>
<dbReference type="AlphaFoldDB" id="A0A3N4NDI2"/>
<dbReference type="Proteomes" id="UP000272412">
    <property type="component" value="Unassembled WGS sequence"/>
</dbReference>
<keyword evidence="4" id="KW-1185">Reference proteome</keyword>
<dbReference type="OrthoDB" id="9780974at2"/>
<evidence type="ECO:0000313" key="3">
    <source>
        <dbReference type="EMBL" id="RPD90180.1"/>
    </source>
</evidence>
<evidence type="ECO:0000256" key="2">
    <source>
        <dbReference type="SAM" id="SignalP"/>
    </source>
</evidence>
<feature type="chain" id="PRO_5018239820" evidence="2">
    <location>
        <begin position="29"/>
        <end position="221"/>
    </location>
</feature>
<dbReference type="Pfam" id="PF07996">
    <property type="entry name" value="T4SS"/>
    <property type="match status" value="1"/>
</dbReference>
<dbReference type="SUPFAM" id="SSF101082">
    <property type="entry name" value="Typo IV secretion system protein TraC"/>
    <property type="match status" value="1"/>
</dbReference>
<dbReference type="Gene3D" id="1.20.58.430">
    <property type="entry name" value="Type IV secretion system, VirB5-domain"/>
    <property type="match status" value="1"/>
</dbReference>
<protein>
    <submittedName>
        <fullName evidence="3">Conjugal transfer protein TraF</fullName>
    </submittedName>
</protein>
<evidence type="ECO:0000256" key="1">
    <source>
        <dbReference type="SAM" id="Coils"/>
    </source>
</evidence>
<feature type="coiled-coil region" evidence="1">
    <location>
        <begin position="46"/>
        <end position="73"/>
    </location>
</feature>
<accession>A0A3N4NDI2</accession>